<proteinExistence type="predicted"/>
<comment type="caution">
    <text evidence="1">The sequence shown here is derived from an EMBL/GenBank/DDBJ whole genome shotgun (WGS) entry which is preliminary data.</text>
</comment>
<evidence type="ECO:0000313" key="1">
    <source>
        <dbReference type="EMBL" id="KAK7463267.1"/>
    </source>
</evidence>
<protein>
    <submittedName>
        <fullName evidence="1">Uncharacterized protein</fullName>
    </submittedName>
</protein>
<sequence>MSSVSVLNLGMCWVICDRIYRFGENKEMIRFFALISDGSLNAFFPPNSPVLKAEKRLLTPVNSSGPAYEPGNDFLCGRFPGES</sequence>
<evidence type="ECO:0000313" key="2">
    <source>
        <dbReference type="Proteomes" id="UP001519460"/>
    </source>
</evidence>
<dbReference type="AlphaFoldDB" id="A0ABD0J739"/>
<organism evidence="1 2">
    <name type="scientific">Batillaria attramentaria</name>
    <dbReference type="NCBI Taxonomy" id="370345"/>
    <lineage>
        <taxon>Eukaryota</taxon>
        <taxon>Metazoa</taxon>
        <taxon>Spiralia</taxon>
        <taxon>Lophotrochozoa</taxon>
        <taxon>Mollusca</taxon>
        <taxon>Gastropoda</taxon>
        <taxon>Caenogastropoda</taxon>
        <taxon>Sorbeoconcha</taxon>
        <taxon>Cerithioidea</taxon>
        <taxon>Batillariidae</taxon>
        <taxon>Batillaria</taxon>
    </lineage>
</organism>
<name>A0ABD0J739_9CAEN</name>
<reference evidence="1 2" key="1">
    <citation type="journal article" date="2023" name="Sci. Data">
        <title>Genome assembly of the Korean intertidal mud-creeper Batillaria attramentaria.</title>
        <authorList>
            <person name="Patra A.K."/>
            <person name="Ho P.T."/>
            <person name="Jun S."/>
            <person name="Lee S.J."/>
            <person name="Kim Y."/>
            <person name="Won Y.J."/>
        </authorList>
    </citation>
    <scope>NUCLEOTIDE SEQUENCE [LARGE SCALE GENOMIC DNA]</scope>
    <source>
        <strain evidence="1">Wonlab-2016</strain>
    </source>
</reference>
<dbReference type="EMBL" id="JACVVK020000603">
    <property type="protein sequence ID" value="KAK7463267.1"/>
    <property type="molecule type" value="Genomic_DNA"/>
</dbReference>
<accession>A0ABD0J739</accession>
<keyword evidence="2" id="KW-1185">Reference proteome</keyword>
<dbReference type="Proteomes" id="UP001519460">
    <property type="component" value="Unassembled WGS sequence"/>
</dbReference>
<gene>
    <name evidence="1" type="ORF">BaRGS_00038172</name>
</gene>